<accession>A0A4Z2GJ54</accession>
<keyword evidence="2" id="KW-1185">Reference proteome</keyword>
<protein>
    <submittedName>
        <fullName evidence="1">Uncharacterized protein</fullName>
    </submittedName>
</protein>
<evidence type="ECO:0000313" key="1">
    <source>
        <dbReference type="EMBL" id="TNN53527.1"/>
    </source>
</evidence>
<proteinExistence type="predicted"/>
<dbReference type="AlphaFoldDB" id="A0A4Z2GJ54"/>
<organism evidence="1 2">
    <name type="scientific">Liparis tanakae</name>
    <name type="common">Tanaka's snailfish</name>
    <dbReference type="NCBI Taxonomy" id="230148"/>
    <lineage>
        <taxon>Eukaryota</taxon>
        <taxon>Metazoa</taxon>
        <taxon>Chordata</taxon>
        <taxon>Craniata</taxon>
        <taxon>Vertebrata</taxon>
        <taxon>Euteleostomi</taxon>
        <taxon>Actinopterygii</taxon>
        <taxon>Neopterygii</taxon>
        <taxon>Teleostei</taxon>
        <taxon>Neoteleostei</taxon>
        <taxon>Acanthomorphata</taxon>
        <taxon>Eupercaria</taxon>
        <taxon>Perciformes</taxon>
        <taxon>Cottioidei</taxon>
        <taxon>Cottales</taxon>
        <taxon>Liparidae</taxon>
        <taxon>Liparis</taxon>
    </lineage>
</organism>
<sequence>MIGQRDVRCWDEIRNRRTRNIRNIWAETLGLGFIRRASLRRSEEEGEGTFENHFRTFETSVSTTESWRLVTCVSQQSPMQSKNDEIEVRKGP</sequence>
<dbReference type="Proteomes" id="UP000314294">
    <property type="component" value="Unassembled WGS sequence"/>
</dbReference>
<comment type="caution">
    <text evidence="1">The sequence shown here is derived from an EMBL/GenBank/DDBJ whole genome shotgun (WGS) entry which is preliminary data.</text>
</comment>
<reference evidence="1 2" key="1">
    <citation type="submission" date="2019-03" db="EMBL/GenBank/DDBJ databases">
        <title>First draft genome of Liparis tanakae, snailfish: a comprehensive survey of snailfish specific genes.</title>
        <authorList>
            <person name="Kim W."/>
            <person name="Song I."/>
            <person name="Jeong J.-H."/>
            <person name="Kim D."/>
            <person name="Kim S."/>
            <person name="Ryu S."/>
            <person name="Song J.Y."/>
            <person name="Lee S.K."/>
        </authorList>
    </citation>
    <scope>NUCLEOTIDE SEQUENCE [LARGE SCALE GENOMIC DNA]</scope>
    <source>
        <tissue evidence="1">Muscle</tissue>
    </source>
</reference>
<name>A0A4Z2GJ54_9TELE</name>
<evidence type="ECO:0000313" key="2">
    <source>
        <dbReference type="Proteomes" id="UP000314294"/>
    </source>
</evidence>
<gene>
    <name evidence="1" type="ORF">EYF80_036300</name>
</gene>
<dbReference type="EMBL" id="SRLO01000514">
    <property type="protein sequence ID" value="TNN53527.1"/>
    <property type="molecule type" value="Genomic_DNA"/>
</dbReference>